<dbReference type="EMBL" id="JBHSWG010000001">
    <property type="protein sequence ID" value="MFC6761209.1"/>
    <property type="molecule type" value="Genomic_DNA"/>
</dbReference>
<feature type="domain" description="VWFA" evidence="2">
    <location>
        <begin position="38"/>
        <end position="179"/>
    </location>
</feature>
<protein>
    <submittedName>
        <fullName evidence="3">DUF1194 domain-containing protein</fullName>
    </submittedName>
</protein>
<dbReference type="Gene3D" id="3.40.50.410">
    <property type="entry name" value="von Willebrand factor, type A domain"/>
    <property type="match status" value="1"/>
</dbReference>
<dbReference type="InterPro" id="IPR010607">
    <property type="entry name" value="DUF1194"/>
</dbReference>
<dbReference type="CDD" id="cd00198">
    <property type="entry name" value="vWFA"/>
    <property type="match status" value="1"/>
</dbReference>
<evidence type="ECO:0000256" key="1">
    <source>
        <dbReference type="SAM" id="SignalP"/>
    </source>
</evidence>
<feature type="chain" id="PRO_5045418170" evidence="1">
    <location>
        <begin position="29"/>
        <end position="275"/>
    </location>
</feature>
<organism evidence="3 4">
    <name type="scientific">Sulfitobacter porphyrae</name>
    <dbReference type="NCBI Taxonomy" id="1246864"/>
    <lineage>
        <taxon>Bacteria</taxon>
        <taxon>Pseudomonadati</taxon>
        <taxon>Pseudomonadota</taxon>
        <taxon>Alphaproteobacteria</taxon>
        <taxon>Rhodobacterales</taxon>
        <taxon>Roseobacteraceae</taxon>
        <taxon>Sulfitobacter</taxon>
    </lineage>
</organism>
<reference evidence="4" key="1">
    <citation type="journal article" date="2019" name="Int. J. Syst. Evol. Microbiol.">
        <title>The Global Catalogue of Microorganisms (GCM) 10K type strain sequencing project: providing services to taxonomists for standard genome sequencing and annotation.</title>
        <authorList>
            <consortium name="The Broad Institute Genomics Platform"/>
            <consortium name="The Broad Institute Genome Sequencing Center for Infectious Disease"/>
            <person name="Wu L."/>
            <person name="Ma J."/>
        </authorList>
    </citation>
    <scope>NUCLEOTIDE SEQUENCE [LARGE SCALE GENOMIC DNA]</scope>
    <source>
        <strain evidence="4">CCUG 66188</strain>
    </source>
</reference>
<dbReference type="Proteomes" id="UP001596353">
    <property type="component" value="Unassembled WGS sequence"/>
</dbReference>
<keyword evidence="4" id="KW-1185">Reference proteome</keyword>
<accession>A0ABW2B634</accession>
<name>A0ABW2B634_9RHOB</name>
<dbReference type="SUPFAM" id="SSF53300">
    <property type="entry name" value="vWA-like"/>
    <property type="match status" value="1"/>
</dbReference>
<sequence length="275" mass="29530">MLCRLRLIPGLLALVLACMSGGFRTAVAQTQVVEVDLELVLLVDVSRSMSQAELELQRRGYATALGSSEVFAAVQSGLLQNVALTYVEWAGTQQVVVDWRVVTSRADLADFARRLTAKLDPGLRRTSISGALQFGAELIETNAYAGLRRVIDISGDGPNNLGGPVALARDAVLARGITINGLPLMTSDGAYSQFDLPQLDIYYQTCVIGGPGAFVIPVTDWPDFADAVKRKLVLEIAGLTPAARVIPAQARDPRDCQVGEKIWRDFSDGQGGFLP</sequence>
<evidence type="ECO:0000259" key="2">
    <source>
        <dbReference type="PROSITE" id="PS50234"/>
    </source>
</evidence>
<comment type="caution">
    <text evidence="3">The sequence shown here is derived from an EMBL/GenBank/DDBJ whole genome shotgun (WGS) entry which is preliminary data.</text>
</comment>
<dbReference type="Pfam" id="PF06707">
    <property type="entry name" value="DUF1194"/>
    <property type="match status" value="1"/>
</dbReference>
<feature type="signal peptide" evidence="1">
    <location>
        <begin position="1"/>
        <end position="28"/>
    </location>
</feature>
<gene>
    <name evidence="3" type="ORF">ACFQFQ_19875</name>
</gene>
<dbReference type="InterPro" id="IPR002035">
    <property type="entry name" value="VWF_A"/>
</dbReference>
<dbReference type="PROSITE" id="PS50234">
    <property type="entry name" value="VWFA"/>
    <property type="match status" value="1"/>
</dbReference>
<evidence type="ECO:0000313" key="3">
    <source>
        <dbReference type="EMBL" id="MFC6761209.1"/>
    </source>
</evidence>
<evidence type="ECO:0000313" key="4">
    <source>
        <dbReference type="Proteomes" id="UP001596353"/>
    </source>
</evidence>
<keyword evidence="1" id="KW-0732">Signal</keyword>
<dbReference type="PROSITE" id="PS51257">
    <property type="entry name" value="PROKAR_LIPOPROTEIN"/>
    <property type="match status" value="1"/>
</dbReference>
<proteinExistence type="predicted"/>
<dbReference type="InterPro" id="IPR036465">
    <property type="entry name" value="vWFA_dom_sf"/>
</dbReference>